<proteinExistence type="predicted"/>
<name>A0A7J6C5N3_9TELE</name>
<dbReference type="SUPFAM" id="SSF48403">
    <property type="entry name" value="Ankyrin repeat"/>
    <property type="match status" value="1"/>
</dbReference>
<keyword evidence="4" id="KW-1185">Reference proteome</keyword>
<evidence type="ECO:0000313" key="4">
    <source>
        <dbReference type="Proteomes" id="UP000579812"/>
    </source>
</evidence>
<accession>A0A7J6C5N3</accession>
<organism evidence="3 4">
    <name type="scientific">Onychostoma macrolepis</name>
    <dbReference type="NCBI Taxonomy" id="369639"/>
    <lineage>
        <taxon>Eukaryota</taxon>
        <taxon>Metazoa</taxon>
        <taxon>Chordata</taxon>
        <taxon>Craniata</taxon>
        <taxon>Vertebrata</taxon>
        <taxon>Euteleostomi</taxon>
        <taxon>Actinopterygii</taxon>
        <taxon>Neopterygii</taxon>
        <taxon>Teleostei</taxon>
        <taxon>Ostariophysi</taxon>
        <taxon>Cypriniformes</taxon>
        <taxon>Cyprinidae</taxon>
        <taxon>Acrossocheilinae</taxon>
        <taxon>Onychostoma</taxon>
    </lineage>
</organism>
<evidence type="ECO:0000256" key="1">
    <source>
        <dbReference type="PROSITE-ProRule" id="PRU00023"/>
    </source>
</evidence>
<dbReference type="GO" id="GO:0042981">
    <property type="term" value="P:regulation of apoptotic process"/>
    <property type="evidence" value="ECO:0007669"/>
    <property type="project" value="TreeGrafter"/>
</dbReference>
<dbReference type="InterPro" id="IPR036770">
    <property type="entry name" value="Ankyrin_rpt-contain_sf"/>
</dbReference>
<feature type="repeat" description="ANK" evidence="1">
    <location>
        <begin position="308"/>
        <end position="335"/>
    </location>
</feature>
<dbReference type="GO" id="GO:0005634">
    <property type="term" value="C:nucleus"/>
    <property type="evidence" value="ECO:0007669"/>
    <property type="project" value="TreeGrafter"/>
</dbReference>
<dbReference type="InterPro" id="IPR013783">
    <property type="entry name" value="Ig-like_fold"/>
</dbReference>
<dbReference type="InterPro" id="IPR003961">
    <property type="entry name" value="FN3_dom"/>
</dbReference>
<dbReference type="OrthoDB" id="9995210at2759"/>
<dbReference type="PROSITE" id="PS50853">
    <property type="entry name" value="FN3"/>
    <property type="match status" value="1"/>
</dbReference>
<dbReference type="PANTHER" id="PTHR24183">
    <property type="entry name" value="FIBRONECTIN TYPE 3 AND ANKYRIN REPEAT DOMAINS PROTEIN 1"/>
    <property type="match status" value="1"/>
</dbReference>
<feature type="repeat" description="ANK" evidence="1">
    <location>
        <begin position="202"/>
        <end position="234"/>
    </location>
</feature>
<dbReference type="Gene3D" id="2.60.40.10">
    <property type="entry name" value="Immunoglobulins"/>
    <property type="match status" value="1"/>
</dbReference>
<dbReference type="Proteomes" id="UP000579812">
    <property type="component" value="Unassembled WGS sequence"/>
</dbReference>
<dbReference type="InterPro" id="IPR002110">
    <property type="entry name" value="Ankyrin_rpt"/>
</dbReference>
<feature type="domain" description="Fibronectin type-III" evidence="2">
    <location>
        <begin position="70"/>
        <end position="167"/>
    </location>
</feature>
<dbReference type="PANTHER" id="PTHR24183:SF1">
    <property type="entry name" value="FIBRONECTIN TYPE 3 AND ANKYRIN REPEAT DOMAINS PROTEIN 1"/>
    <property type="match status" value="1"/>
</dbReference>
<feature type="repeat" description="ANK" evidence="1">
    <location>
        <begin position="268"/>
        <end position="300"/>
    </location>
</feature>
<dbReference type="Gene3D" id="1.25.40.20">
    <property type="entry name" value="Ankyrin repeat-containing domain"/>
    <property type="match status" value="3"/>
</dbReference>
<sequence>MVQRLRALPHQCCHHDNVNARTVRCARERRVRQTHSDSRLLQTNILCVGISLQYSTRTLTETAMNPAKYPELTLVIGKVTHHSIELSWMNEENKPRNGPPECWTRFSVEQMDPKTHTYSTAYIGYSTHHLIEGLESSTSYNFRLRVTRASGECSLSPVVSVFTNREPFSGKNLHQAVNREDEEELTTVLQSGMVDVDVYDKMGFTPLMVAAQKGFSRLVDILLKHGADINKRDSTGKDSLMQACFAGHLNTVKYLRDCGSTWQSRDMDGCVPLHWAVDGGHLPVITYMIQDGCEVDVMDKVSLWTPLMRVSAISGNAAVASILLQAGADVNVRDKAGKTPLMVAVLNNHVELVKLLLDSGADHHMKNEYGAGAADMAKAFGRQSIINLLNNISLEDSNRLTSAGQFYYGDNK</sequence>
<dbReference type="EMBL" id="JAAMOB010000017">
    <property type="protein sequence ID" value="KAF4102351.1"/>
    <property type="molecule type" value="Genomic_DNA"/>
</dbReference>
<dbReference type="InterPro" id="IPR036116">
    <property type="entry name" value="FN3_sf"/>
</dbReference>
<dbReference type="PROSITE" id="PS50297">
    <property type="entry name" value="ANK_REP_REGION"/>
    <property type="match status" value="3"/>
</dbReference>
<keyword evidence="1" id="KW-0040">ANK repeat</keyword>
<dbReference type="Pfam" id="PF12796">
    <property type="entry name" value="Ank_2"/>
    <property type="match status" value="2"/>
</dbReference>
<dbReference type="SUPFAM" id="SSF49265">
    <property type="entry name" value="Fibronectin type III"/>
    <property type="match status" value="1"/>
</dbReference>
<dbReference type="AlphaFoldDB" id="A0A7J6C5N3"/>
<evidence type="ECO:0000313" key="3">
    <source>
        <dbReference type="EMBL" id="KAF4102351.1"/>
    </source>
</evidence>
<reference evidence="3 4" key="1">
    <citation type="submission" date="2020-04" db="EMBL/GenBank/DDBJ databases">
        <title>Chromosome-level genome assembly of a cyprinid fish Onychostoma macrolepis by integration of Nanopore Sequencing, Bionano and Hi-C technology.</title>
        <authorList>
            <person name="Wang D."/>
        </authorList>
    </citation>
    <scope>NUCLEOTIDE SEQUENCE [LARGE SCALE GENOMIC DNA]</scope>
    <source>
        <strain evidence="3">SWU-2019</strain>
        <tissue evidence="3">Muscle</tissue>
    </source>
</reference>
<protein>
    <recommendedName>
        <fullName evidence="2">Fibronectin type-III domain-containing protein</fullName>
    </recommendedName>
</protein>
<dbReference type="PRINTS" id="PR01415">
    <property type="entry name" value="ANKYRIN"/>
</dbReference>
<evidence type="ECO:0000259" key="2">
    <source>
        <dbReference type="PROSITE" id="PS50853"/>
    </source>
</evidence>
<gene>
    <name evidence="3" type="ORF">G5714_017151</name>
</gene>
<dbReference type="SMART" id="SM00248">
    <property type="entry name" value="ANK"/>
    <property type="match status" value="5"/>
</dbReference>
<comment type="caution">
    <text evidence="3">The sequence shown here is derived from an EMBL/GenBank/DDBJ whole genome shotgun (WGS) entry which is preliminary data.</text>
</comment>
<dbReference type="PROSITE" id="PS50088">
    <property type="entry name" value="ANK_REPEAT"/>
    <property type="match status" value="4"/>
</dbReference>
<dbReference type="CDD" id="cd00063">
    <property type="entry name" value="FN3"/>
    <property type="match status" value="1"/>
</dbReference>
<feature type="repeat" description="ANK" evidence="1">
    <location>
        <begin position="336"/>
        <end position="368"/>
    </location>
</feature>